<dbReference type="RefSeq" id="WP_188337589.1">
    <property type="nucleotide sequence ID" value="NZ_CP061281.1"/>
</dbReference>
<evidence type="ECO:0000256" key="1">
    <source>
        <dbReference type="SAM" id="MobiDB-lite"/>
    </source>
</evidence>
<gene>
    <name evidence="3" type="ORF">IAG42_15540</name>
</gene>
<feature type="signal peptide" evidence="2">
    <location>
        <begin position="1"/>
        <end position="31"/>
    </location>
</feature>
<proteinExistence type="predicted"/>
<dbReference type="Proteomes" id="UP000516428">
    <property type="component" value="Chromosome"/>
</dbReference>
<sequence>MSFTRLTVRGTLAVFAGCVAAAAGGAAPAAAASAPSVPVEVPLGGVEDALHVDAPHLSTAAPLPIPGAPEGPTYDEQHLLPQGMLPRVPLGTELPATAAELPVPQVLPTDTVKQVGLHTEASPVHAESPGASVNPPLTGPRAERLGLPDMSAPQLGLGVPDLRAQPGADLGLG</sequence>
<name>A0A7H1B830_9ACTN</name>
<organism evidence="3 4">
    <name type="scientific">Streptomyces xanthii</name>
    <dbReference type="NCBI Taxonomy" id="2768069"/>
    <lineage>
        <taxon>Bacteria</taxon>
        <taxon>Bacillati</taxon>
        <taxon>Actinomycetota</taxon>
        <taxon>Actinomycetes</taxon>
        <taxon>Kitasatosporales</taxon>
        <taxon>Streptomycetaceae</taxon>
        <taxon>Streptomyces</taxon>
    </lineage>
</organism>
<accession>A0A7H1B830</accession>
<keyword evidence="4" id="KW-1185">Reference proteome</keyword>
<dbReference type="KEGG" id="sxn:IAG42_15540"/>
<dbReference type="EMBL" id="CP061281">
    <property type="protein sequence ID" value="QNS04885.1"/>
    <property type="molecule type" value="Genomic_DNA"/>
</dbReference>
<feature type="region of interest" description="Disordered" evidence="1">
    <location>
        <begin position="121"/>
        <end position="173"/>
    </location>
</feature>
<keyword evidence="2" id="KW-0732">Signal</keyword>
<protein>
    <recommendedName>
        <fullName evidence="5">Secreted protein</fullName>
    </recommendedName>
</protein>
<dbReference type="AlphaFoldDB" id="A0A7H1B830"/>
<evidence type="ECO:0000313" key="4">
    <source>
        <dbReference type="Proteomes" id="UP000516428"/>
    </source>
</evidence>
<evidence type="ECO:0000313" key="3">
    <source>
        <dbReference type="EMBL" id="QNS04885.1"/>
    </source>
</evidence>
<reference evidence="3 4" key="1">
    <citation type="submission" date="2020-09" db="EMBL/GenBank/DDBJ databases">
        <title>A novel species.</title>
        <authorList>
            <person name="Gao J."/>
        </authorList>
    </citation>
    <scope>NUCLEOTIDE SEQUENCE [LARGE SCALE GENOMIC DNA]</scope>
    <source>
        <strain evidence="3 4">CRXT-Y-14</strain>
    </source>
</reference>
<evidence type="ECO:0000256" key="2">
    <source>
        <dbReference type="SAM" id="SignalP"/>
    </source>
</evidence>
<feature type="chain" id="PRO_5028920349" description="Secreted protein" evidence="2">
    <location>
        <begin position="32"/>
        <end position="173"/>
    </location>
</feature>
<evidence type="ECO:0008006" key="5">
    <source>
        <dbReference type="Google" id="ProtNLM"/>
    </source>
</evidence>